<keyword evidence="3" id="KW-1185">Reference proteome</keyword>
<protein>
    <submittedName>
        <fullName evidence="2">Uncharacterized protein</fullName>
    </submittedName>
</protein>
<accession>A0ABN9RZ44</accession>
<gene>
    <name evidence="2" type="ORF">PCOR1329_LOCUS24459</name>
</gene>
<keyword evidence="1" id="KW-0175">Coiled coil</keyword>
<proteinExistence type="predicted"/>
<organism evidence="2 3">
    <name type="scientific">Prorocentrum cordatum</name>
    <dbReference type="NCBI Taxonomy" id="2364126"/>
    <lineage>
        <taxon>Eukaryota</taxon>
        <taxon>Sar</taxon>
        <taxon>Alveolata</taxon>
        <taxon>Dinophyceae</taxon>
        <taxon>Prorocentrales</taxon>
        <taxon>Prorocentraceae</taxon>
        <taxon>Prorocentrum</taxon>
    </lineage>
</organism>
<name>A0ABN9RZ44_9DINO</name>
<comment type="caution">
    <text evidence="2">The sequence shown here is derived from an EMBL/GenBank/DDBJ whole genome shotgun (WGS) entry which is preliminary data.</text>
</comment>
<evidence type="ECO:0000313" key="2">
    <source>
        <dbReference type="EMBL" id="CAK0823893.1"/>
    </source>
</evidence>
<dbReference type="Proteomes" id="UP001189429">
    <property type="component" value="Unassembled WGS sequence"/>
</dbReference>
<feature type="coiled-coil region" evidence="1">
    <location>
        <begin position="38"/>
        <end position="65"/>
    </location>
</feature>
<dbReference type="EMBL" id="CAUYUJ010008424">
    <property type="protein sequence ID" value="CAK0823893.1"/>
    <property type="molecule type" value="Genomic_DNA"/>
</dbReference>
<feature type="coiled-coil region" evidence="1">
    <location>
        <begin position="117"/>
        <end position="161"/>
    </location>
</feature>
<evidence type="ECO:0000313" key="3">
    <source>
        <dbReference type="Proteomes" id="UP001189429"/>
    </source>
</evidence>
<reference evidence="2" key="1">
    <citation type="submission" date="2023-10" db="EMBL/GenBank/DDBJ databases">
        <authorList>
            <person name="Chen Y."/>
            <person name="Shah S."/>
            <person name="Dougan E. K."/>
            <person name="Thang M."/>
            <person name="Chan C."/>
        </authorList>
    </citation>
    <scope>NUCLEOTIDE SEQUENCE [LARGE SCALE GENOMIC DNA]</scope>
</reference>
<evidence type="ECO:0000256" key="1">
    <source>
        <dbReference type="SAM" id="Coils"/>
    </source>
</evidence>
<sequence length="203" mass="22323">MAAGRGRQQSFPVEDQLGRLRGMCQSQQRALAAVASQLERMQAGLQGAEGRRRTLEAEREELLRRTSDDCLRLERLTLPHLTDLDLDLMLSLPSGHGAVAGLIAACERWHGAQDEGIRTGLQELKQAREEAERARALLGGMRRLEAAREEQGLALQRAERAMAEMARARECRDGMGTDIVMYTTAGAKGFVFLRHCSGGVLGL</sequence>